<keyword evidence="1" id="KW-0472">Membrane</keyword>
<name>A0ABW4ZNL7_9SPHI</name>
<sequence>MELLQIPDIDLHKFWESNKLIIPVVAAAIGYLVKIIIELVLEFRRKSISQLEERLKLFYWPLLIRIKKDNAIWEMILSIREDASSMKYKIAERVEAEVLRNHQEALEIIEENIHLADPDPELVVAISQYIKNVTVYKAIRDAGDATAFPLQYNAPWPDQLYRLLDQKTQLNQNRLNSFIGVKSPAHLFKNYNKKTYRKKPATVSAGLRAENADIDR</sequence>
<dbReference type="RefSeq" id="WP_255900797.1">
    <property type="nucleotide sequence ID" value="NZ_JAFMZO010000002.1"/>
</dbReference>
<evidence type="ECO:0008006" key="4">
    <source>
        <dbReference type="Google" id="ProtNLM"/>
    </source>
</evidence>
<feature type="transmembrane region" description="Helical" evidence="1">
    <location>
        <begin position="20"/>
        <end position="41"/>
    </location>
</feature>
<organism evidence="2 3">
    <name type="scientific">Paradesertivirga mongoliensis</name>
    <dbReference type="NCBI Taxonomy" id="2100740"/>
    <lineage>
        <taxon>Bacteria</taxon>
        <taxon>Pseudomonadati</taxon>
        <taxon>Bacteroidota</taxon>
        <taxon>Sphingobacteriia</taxon>
        <taxon>Sphingobacteriales</taxon>
        <taxon>Sphingobacteriaceae</taxon>
        <taxon>Paradesertivirga</taxon>
    </lineage>
</organism>
<evidence type="ECO:0000256" key="1">
    <source>
        <dbReference type="SAM" id="Phobius"/>
    </source>
</evidence>
<evidence type="ECO:0000313" key="3">
    <source>
        <dbReference type="Proteomes" id="UP001597387"/>
    </source>
</evidence>
<comment type="caution">
    <text evidence="2">The sequence shown here is derived from an EMBL/GenBank/DDBJ whole genome shotgun (WGS) entry which is preliminary data.</text>
</comment>
<reference evidence="3" key="1">
    <citation type="journal article" date="2019" name="Int. J. Syst. Evol. Microbiol.">
        <title>The Global Catalogue of Microorganisms (GCM) 10K type strain sequencing project: providing services to taxonomists for standard genome sequencing and annotation.</title>
        <authorList>
            <consortium name="The Broad Institute Genomics Platform"/>
            <consortium name="The Broad Institute Genome Sequencing Center for Infectious Disease"/>
            <person name="Wu L."/>
            <person name="Ma J."/>
        </authorList>
    </citation>
    <scope>NUCLEOTIDE SEQUENCE [LARGE SCALE GENOMIC DNA]</scope>
    <source>
        <strain evidence="3">KCTC 42217</strain>
    </source>
</reference>
<gene>
    <name evidence="2" type="ORF">ACFSJU_13835</name>
</gene>
<proteinExistence type="predicted"/>
<protein>
    <recommendedName>
        <fullName evidence="4">LemA family protein</fullName>
    </recommendedName>
</protein>
<keyword evidence="1" id="KW-0812">Transmembrane</keyword>
<keyword evidence="1" id="KW-1133">Transmembrane helix</keyword>
<evidence type="ECO:0000313" key="2">
    <source>
        <dbReference type="EMBL" id="MFD2163484.1"/>
    </source>
</evidence>
<keyword evidence="3" id="KW-1185">Reference proteome</keyword>
<dbReference type="Proteomes" id="UP001597387">
    <property type="component" value="Unassembled WGS sequence"/>
</dbReference>
<dbReference type="EMBL" id="JBHUHZ010000002">
    <property type="protein sequence ID" value="MFD2163484.1"/>
    <property type="molecule type" value="Genomic_DNA"/>
</dbReference>
<accession>A0ABW4ZNL7</accession>